<evidence type="ECO:0000259" key="2">
    <source>
        <dbReference type="Pfam" id="PF25372"/>
    </source>
</evidence>
<proteinExistence type="predicted"/>
<dbReference type="Gene3D" id="3.80.10.10">
    <property type="entry name" value="Ribonuclease Inhibitor"/>
    <property type="match status" value="4"/>
</dbReference>
<feature type="domain" description="F-box/LRR-repeat protein 15-like leucin rich repeat" evidence="2">
    <location>
        <begin position="60"/>
        <end position="594"/>
    </location>
</feature>
<name>A0AAV7E1T5_ARIFI</name>
<dbReference type="AlphaFoldDB" id="A0AAV7E1T5"/>
<dbReference type="PANTHER" id="PTHR13318">
    <property type="entry name" value="PARTNER OF PAIRED, ISOFORM B-RELATED"/>
    <property type="match status" value="1"/>
</dbReference>
<protein>
    <recommendedName>
        <fullName evidence="5">F-box/LRR-repeat protein 10</fullName>
    </recommendedName>
</protein>
<accession>A0AAV7E1T5</accession>
<dbReference type="GO" id="GO:0019005">
    <property type="term" value="C:SCF ubiquitin ligase complex"/>
    <property type="evidence" value="ECO:0007669"/>
    <property type="project" value="TreeGrafter"/>
</dbReference>
<comment type="caution">
    <text evidence="3">The sequence shown here is derived from an EMBL/GenBank/DDBJ whole genome shotgun (WGS) entry which is preliminary data.</text>
</comment>
<dbReference type="EMBL" id="JAINDJ010000007">
    <property type="protein sequence ID" value="KAG9441797.1"/>
    <property type="molecule type" value="Genomic_DNA"/>
</dbReference>
<dbReference type="InterPro" id="IPR036047">
    <property type="entry name" value="F-box-like_dom_sf"/>
</dbReference>
<dbReference type="PANTHER" id="PTHR13318:SF86">
    <property type="entry name" value="F-BOX_LRR-REPEAT PROTEIN 10"/>
    <property type="match status" value="1"/>
</dbReference>
<dbReference type="Pfam" id="PF25372">
    <property type="entry name" value="DUF7885"/>
    <property type="match status" value="1"/>
</dbReference>
<dbReference type="FunFam" id="3.80.10.10:FF:000494">
    <property type="entry name" value="F-box/LRR-repeat protein 10 isoform A"/>
    <property type="match status" value="1"/>
</dbReference>
<evidence type="ECO:0000259" key="1">
    <source>
        <dbReference type="Pfam" id="PF00646"/>
    </source>
</evidence>
<dbReference type="Proteomes" id="UP000825729">
    <property type="component" value="Unassembled WGS sequence"/>
</dbReference>
<keyword evidence="4" id="KW-1185">Reference proteome</keyword>
<dbReference type="InterPro" id="IPR057207">
    <property type="entry name" value="FBXL15_LRR"/>
</dbReference>
<dbReference type="InterPro" id="IPR001810">
    <property type="entry name" value="F-box_dom"/>
</dbReference>
<dbReference type="Pfam" id="PF00646">
    <property type="entry name" value="F-box"/>
    <property type="match status" value="1"/>
</dbReference>
<evidence type="ECO:0008006" key="5">
    <source>
        <dbReference type="Google" id="ProtNLM"/>
    </source>
</evidence>
<dbReference type="SUPFAM" id="SSF52047">
    <property type="entry name" value="RNI-like"/>
    <property type="match status" value="2"/>
</dbReference>
<dbReference type="InterPro" id="IPR006553">
    <property type="entry name" value="Leu-rich_rpt_Cys-con_subtyp"/>
</dbReference>
<evidence type="ECO:0000313" key="4">
    <source>
        <dbReference type="Proteomes" id="UP000825729"/>
    </source>
</evidence>
<gene>
    <name evidence="3" type="ORF">H6P81_017651</name>
</gene>
<sequence length="636" mass="71240">MEEDTEAAPSQPMTLELLPSALVGTILSKLDVSSLCSIASTSTFFRASVPHIFSFLPEFELQDIAPTIVLLRPLLPPNPYLRTLKMDCRAIDDSSISYLIQPSLHKICLQNCDNFSGHLVREIGRRCHNLRFLYLGNIAERKGLEILISDLQELLIGCTQLESLNLMFDVSTFSYQSFAQVWYHVSEGLRSLEIGFITSRMMSELLNSKCVNLESQYSVQRVLFPYLQKLSLSVDNITDSLVTTISKNLVSLIHLDLQDAPIIDPAAIFDLTNTGLQQINPRGRLRHLSLVRSQEFIITYFKRVNDLGLLLMADKCSSLESISLGGFCRVTDTGMRAILHSCSSLRKLRVCHGSKLTNLMFHDISATSLSLTHVGLRCCSLLTNIAFTSLATNKDLKVLDLRNCLNLGDEALKAVGCLPNLQVLLLDGSNVTDMGLSYLRASVTSLTTLSVRGCMKLTDQCITAIFESPFSRKLQILDLSNLPNLTDDGILRLARSGVALFELHLRECPHIGDTSVMALASMQVEGWSSSSLRLLDIYESGMITKLAIRWLKRPYFPRLRWLGVTGSVNRDMVESLARNRPFLNIACRGEELGCGYWDTSDGFCRWEHEEVDELEQWLLEGEDESDDNEEGEMMLE</sequence>
<dbReference type="SUPFAM" id="SSF81383">
    <property type="entry name" value="F-box domain"/>
    <property type="match status" value="1"/>
</dbReference>
<organism evidence="3 4">
    <name type="scientific">Aristolochia fimbriata</name>
    <name type="common">White veined hardy Dutchman's pipe vine</name>
    <dbReference type="NCBI Taxonomy" id="158543"/>
    <lineage>
        <taxon>Eukaryota</taxon>
        <taxon>Viridiplantae</taxon>
        <taxon>Streptophyta</taxon>
        <taxon>Embryophyta</taxon>
        <taxon>Tracheophyta</taxon>
        <taxon>Spermatophyta</taxon>
        <taxon>Magnoliopsida</taxon>
        <taxon>Magnoliidae</taxon>
        <taxon>Piperales</taxon>
        <taxon>Aristolochiaceae</taxon>
        <taxon>Aristolochia</taxon>
    </lineage>
</organism>
<dbReference type="SMART" id="SM00367">
    <property type="entry name" value="LRR_CC"/>
    <property type="match status" value="8"/>
</dbReference>
<feature type="domain" description="F-box" evidence="1">
    <location>
        <begin position="16"/>
        <end position="48"/>
    </location>
</feature>
<evidence type="ECO:0000313" key="3">
    <source>
        <dbReference type="EMBL" id="KAG9441797.1"/>
    </source>
</evidence>
<dbReference type="InterPro" id="IPR032675">
    <property type="entry name" value="LRR_dom_sf"/>
</dbReference>
<reference evidence="3 4" key="1">
    <citation type="submission" date="2021-07" db="EMBL/GenBank/DDBJ databases">
        <title>The Aristolochia fimbriata genome: insights into angiosperm evolution, floral development and chemical biosynthesis.</title>
        <authorList>
            <person name="Jiao Y."/>
        </authorList>
    </citation>
    <scope>NUCLEOTIDE SEQUENCE [LARGE SCALE GENOMIC DNA]</scope>
    <source>
        <strain evidence="3">IBCAS-2021</strain>
        <tissue evidence="3">Leaf</tissue>
    </source>
</reference>
<dbReference type="GO" id="GO:0031146">
    <property type="term" value="P:SCF-dependent proteasomal ubiquitin-dependent protein catabolic process"/>
    <property type="evidence" value="ECO:0007669"/>
    <property type="project" value="TreeGrafter"/>
</dbReference>